<keyword evidence="2" id="KW-0560">Oxidoreductase</keyword>
<dbReference type="SUPFAM" id="SSF51735">
    <property type="entry name" value="NAD(P)-binding Rossmann-fold domains"/>
    <property type="match status" value="1"/>
</dbReference>
<organism evidence="4 5">
    <name type="scientific">Leucobacter komagatae</name>
    <dbReference type="NCBI Taxonomy" id="55969"/>
    <lineage>
        <taxon>Bacteria</taxon>
        <taxon>Bacillati</taxon>
        <taxon>Actinomycetota</taxon>
        <taxon>Actinomycetes</taxon>
        <taxon>Micrococcales</taxon>
        <taxon>Microbacteriaceae</taxon>
        <taxon>Leucobacter</taxon>
    </lineage>
</organism>
<comment type="similarity">
    <text evidence="1">Belongs to the short-chain dehydrogenases/reductases (SDR) family.</text>
</comment>
<dbReference type="GO" id="GO:0032787">
    <property type="term" value="P:monocarboxylic acid metabolic process"/>
    <property type="evidence" value="ECO:0007669"/>
    <property type="project" value="UniProtKB-ARBA"/>
</dbReference>
<dbReference type="InterPro" id="IPR057326">
    <property type="entry name" value="KR_dom"/>
</dbReference>
<dbReference type="InterPro" id="IPR050259">
    <property type="entry name" value="SDR"/>
</dbReference>
<dbReference type="InterPro" id="IPR002347">
    <property type="entry name" value="SDR_fam"/>
</dbReference>
<dbReference type="RefSeq" id="WP_042544706.1">
    <property type="nucleotide sequence ID" value="NZ_JXSQ01000018.1"/>
</dbReference>
<dbReference type="Pfam" id="PF13561">
    <property type="entry name" value="adh_short_C2"/>
    <property type="match status" value="1"/>
</dbReference>
<feature type="domain" description="Ketoreductase" evidence="3">
    <location>
        <begin position="7"/>
        <end position="187"/>
    </location>
</feature>
<name>A0A0D0ILE7_9MICO</name>
<dbReference type="PANTHER" id="PTHR42879">
    <property type="entry name" value="3-OXOACYL-(ACYL-CARRIER-PROTEIN) REDUCTASE"/>
    <property type="match status" value="1"/>
</dbReference>
<proteinExistence type="inferred from homology"/>
<dbReference type="EMBL" id="JXSQ01000018">
    <property type="protein sequence ID" value="KIP51952.1"/>
    <property type="molecule type" value="Genomic_DNA"/>
</dbReference>
<dbReference type="InterPro" id="IPR020904">
    <property type="entry name" value="Sc_DH/Rdtase_CS"/>
</dbReference>
<dbReference type="FunFam" id="3.40.50.720:FF:000084">
    <property type="entry name" value="Short-chain dehydrogenase reductase"/>
    <property type="match status" value="1"/>
</dbReference>
<dbReference type="PANTHER" id="PTHR42879:SF2">
    <property type="entry name" value="3-OXOACYL-[ACYL-CARRIER-PROTEIN] REDUCTASE FABG"/>
    <property type="match status" value="1"/>
</dbReference>
<dbReference type="PRINTS" id="PR00080">
    <property type="entry name" value="SDRFAMILY"/>
</dbReference>
<dbReference type="GO" id="GO:0016491">
    <property type="term" value="F:oxidoreductase activity"/>
    <property type="evidence" value="ECO:0007669"/>
    <property type="project" value="UniProtKB-KW"/>
</dbReference>
<dbReference type="OrthoDB" id="7064009at2"/>
<dbReference type="PRINTS" id="PR00081">
    <property type="entry name" value="GDHRDH"/>
</dbReference>
<evidence type="ECO:0000256" key="2">
    <source>
        <dbReference type="ARBA" id="ARBA00023002"/>
    </source>
</evidence>
<dbReference type="SMART" id="SM00822">
    <property type="entry name" value="PKS_KR"/>
    <property type="match status" value="1"/>
</dbReference>
<evidence type="ECO:0000259" key="3">
    <source>
        <dbReference type="SMART" id="SM00822"/>
    </source>
</evidence>
<keyword evidence="5" id="KW-1185">Reference proteome</keyword>
<dbReference type="PROSITE" id="PS00061">
    <property type="entry name" value="ADH_SHORT"/>
    <property type="match status" value="1"/>
</dbReference>
<protein>
    <submittedName>
        <fullName evidence="4">2-hydroxycyclohexanecarboxyl-CoA dehydrogenase</fullName>
    </submittedName>
</protein>
<evidence type="ECO:0000313" key="4">
    <source>
        <dbReference type="EMBL" id="KIP51952.1"/>
    </source>
</evidence>
<accession>A0A0D0ILE7</accession>
<dbReference type="InterPro" id="IPR036291">
    <property type="entry name" value="NAD(P)-bd_dom_sf"/>
</dbReference>
<comment type="caution">
    <text evidence="4">The sequence shown here is derived from an EMBL/GenBank/DDBJ whole genome shotgun (WGS) entry which is preliminary data.</text>
</comment>
<dbReference type="Proteomes" id="UP000032120">
    <property type="component" value="Unassembled WGS sequence"/>
</dbReference>
<gene>
    <name evidence="4" type="ORF">SD72_11985</name>
</gene>
<dbReference type="NCBIfam" id="NF005559">
    <property type="entry name" value="PRK07231.1"/>
    <property type="match status" value="1"/>
</dbReference>
<sequence>MSTSTGPVAIVTGAASGLGAGIAKRLAEEGARVIFSDINEEAAESVAASLGENVTGMRIDVTDRSSVDAGVARVLDAHGTIDVLVNNAGWDAVGPFVESSTADWDRIVAINLYGTLHMCQAVMPTLIAKGTGAIVNIGSDAARVGSTGEAVYSAAKGGVVAFTKTIARELAKHGVRANAVCPGPSDTPLFAGISAKNPRLRESLERSIPLRRLALPADIAAAVAFLTSDDSAYITGQTVSVSGGLTMA</sequence>
<evidence type="ECO:0000256" key="1">
    <source>
        <dbReference type="ARBA" id="ARBA00006484"/>
    </source>
</evidence>
<evidence type="ECO:0000313" key="5">
    <source>
        <dbReference type="Proteomes" id="UP000032120"/>
    </source>
</evidence>
<dbReference type="AlphaFoldDB" id="A0A0D0ILE7"/>
<dbReference type="Gene3D" id="3.40.50.720">
    <property type="entry name" value="NAD(P)-binding Rossmann-like Domain"/>
    <property type="match status" value="1"/>
</dbReference>
<reference evidence="4 5" key="1">
    <citation type="submission" date="2015-01" db="EMBL/GenBank/DDBJ databases">
        <title>Draft genome sequence of Leucobacter komagatae strain VKM ST2845.</title>
        <authorList>
            <person name="Karlyshev A.V."/>
            <person name="Kudryashova E.B."/>
        </authorList>
    </citation>
    <scope>NUCLEOTIDE SEQUENCE [LARGE SCALE GENOMIC DNA]</scope>
    <source>
        <strain evidence="4 5">VKM ST2845</strain>
    </source>
</reference>